<dbReference type="RefSeq" id="XP_041431106.1">
    <property type="nucleotide sequence ID" value="XM_041575172.1"/>
</dbReference>
<dbReference type="GeneID" id="108700197"/>
<organism evidence="11 12">
    <name type="scientific">Xenopus laevis</name>
    <name type="common">African clawed frog</name>
    <dbReference type="NCBI Taxonomy" id="8355"/>
    <lineage>
        <taxon>Eukaryota</taxon>
        <taxon>Metazoa</taxon>
        <taxon>Chordata</taxon>
        <taxon>Craniata</taxon>
        <taxon>Vertebrata</taxon>
        <taxon>Euteleostomi</taxon>
        <taxon>Amphibia</taxon>
        <taxon>Batrachia</taxon>
        <taxon>Anura</taxon>
        <taxon>Pipoidea</taxon>
        <taxon>Pipidae</taxon>
        <taxon>Xenopodinae</taxon>
        <taxon>Xenopus</taxon>
        <taxon>Xenopus</taxon>
    </lineage>
</organism>
<dbReference type="AlphaFoldDB" id="A0A8J1LPP0"/>
<feature type="compositionally biased region" description="Low complexity" evidence="9">
    <location>
        <begin position="157"/>
        <end position="168"/>
    </location>
</feature>
<dbReference type="GO" id="GO:0002039">
    <property type="term" value="F:p53 binding"/>
    <property type="evidence" value="ECO:0000318"/>
    <property type="project" value="GO_Central"/>
</dbReference>
<dbReference type="InterPro" id="IPR001452">
    <property type="entry name" value="SH3_domain"/>
</dbReference>
<dbReference type="SUPFAM" id="SSF48403">
    <property type="entry name" value="Ankyrin repeat"/>
    <property type="match status" value="1"/>
</dbReference>
<dbReference type="OrthoDB" id="10038642at2759"/>
<evidence type="ECO:0000313" key="12">
    <source>
        <dbReference type="RefSeq" id="XP_041431106.1"/>
    </source>
</evidence>
<feature type="compositionally biased region" description="Polar residues" evidence="9">
    <location>
        <begin position="143"/>
        <end position="156"/>
    </location>
</feature>
<dbReference type="Proteomes" id="UP000186698">
    <property type="component" value="Chromosome 8S"/>
</dbReference>
<evidence type="ECO:0000256" key="4">
    <source>
        <dbReference type="ARBA" id="ARBA00022737"/>
    </source>
</evidence>
<gene>
    <name evidence="12" type="primary">ppp1r13l.S</name>
</gene>
<proteinExistence type="predicted"/>
<dbReference type="GO" id="GO:0006915">
    <property type="term" value="P:apoptotic process"/>
    <property type="evidence" value="ECO:0007669"/>
    <property type="project" value="UniProtKB-KW"/>
</dbReference>
<feature type="compositionally biased region" description="Polar residues" evidence="9">
    <location>
        <begin position="214"/>
        <end position="225"/>
    </location>
</feature>
<feature type="compositionally biased region" description="Polar residues" evidence="9">
    <location>
        <begin position="94"/>
        <end position="117"/>
    </location>
</feature>
<name>A0A8J1LPP0_XENLA</name>
<comment type="subcellular location">
    <subcellularLocation>
        <location evidence="1">Nucleus</location>
    </subcellularLocation>
</comment>
<dbReference type="FunFam" id="1.25.40.20:FF:000008">
    <property type="entry name" value="Apoptosis-stimulating of p53 protein 2 isoform 1"/>
    <property type="match status" value="1"/>
</dbReference>
<dbReference type="SUPFAM" id="SSF50044">
    <property type="entry name" value="SH3-domain"/>
    <property type="match status" value="1"/>
</dbReference>
<feature type="region of interest" description="Disordered" evidence="9">
    <location>
        <begin position="192"/>
        <end position="241"/>
    </location>
</feature>
<dbReference type="GO" id="GO:0005634">
    <property type="term" value="C:nucleus"/>
    <property type="evidence" value="ECO:0000318"/>
    <property type="project" value="GO_Central"/>
</dbReference>
<dbReference type="Gene3D" id="1.25.40.20">
    <property type="entry name" value="Ankyrin repeat-containing domain"/>
    <property type="match status" value="1"/>
</dbReference>
<dbReference type="SMART" id="SM00326">
    <property type="entry name" value="SH3"/>
    <property type="match status" value="1"/>
</dbReference>
<keyword evidence="6" id="KW-0539">Nucleus</keyword>
<evidence type="ECO:0000256" key="2">
    <source>
        <dbReference type="ARBA" id="ARBA00022443"/>
    </source>
</evidence>
<dbReference type="PANTHER" id="PTHR24131:SF17">
    <property type="entry name" value="RELA-ASSOCIATED INHIBITOR ISOFORM X1"/>
    <property type="match status" value="1"/>
</dbReference>
<feature type="region of interest" description="Disordered" evidence="9">
    <location>
        <begin position="405"/>
        <end position="424"/>
    </location>
</feature>
<dbReference type="Pfam" id="PF14604">
    <property type="entry name" value="SH3_9"/>
    <property type="match status" value="1"/>
</dbReference>
<dbReference type="PROSITE" id="PS50002">
    <property type="entry name" value="SH3"/>
    <property type="match status" value="1"/>
</dbReference>
<accession>A0A8J1LPP0</accession>
<dbReference type="SMART" id="SM00248">
    <property type="entry name" value="ANK"/>
    <property type="match status" value="2"/>
</dbReference>
<dbReference type="PROSITE" id="PS50297">
    <property type="entry name" value="ANK_REP_REGION"/>
    <property type="match status" value="2"/>
</dbReference>
<keyword evidence="11" id="KW-1185">Reference proteome</keyword>
<dbReference type="CTD" id="108700197"/>
<evidence type="ECO:0000256" key="3">
    <source>
        <dbReference type="ARBA" id="ARBA00022703"/>
    </source>
</evidence>
<dbReference type="InterPro" id="IPR036028">
    <property type="entry name" value="SH3-like_dom_sf"/>
</dbReference>
<dbReference type="PRINTS" id="PR00452">
    <property type="entry name" value="SH3DOMAIN"/>
</dbReference>
<dbReference type="InterPro" id="IPR036770">
    <property type="entry name" value="Ankyrin_rpt-contain_sf"/>
</dbReference>
<evidence type="ECO:0000256" key="1">
    <source>
        <dbReference type="ARBA" id="ARBA00004123"/>
    </source>
</evidence>
<evidence type="ECO:0000256" key="7">
    <source>
        <dbReference type="PROSITE-ProRule" id="PRU00023"/>
    </source>
</evidence>
<feature type="repeat" description="ANK" evidence="7">
    <location>
        <begin position="625"/>
        <end position="657"/>
    </location>
</feature>
<feature type="domain" description="SH3" evidence="10">
    <location>
        <begin position="724"/>
        <end position="785"/>
    </location>
</feature>
<keyword evidence="3" id="KW-0053">Apoptosis</keyword>
<dbReference type="PANTHER" id="PTHR24131">
    <property type="entry name" value="APOPTOSIS-STIMULATING OF P53 PROTEIN"/>
    <property type="match status" value="1"/>
</dbReference>
<feature type="repeat" description="ANK" evidence="7">
    <location>
        <begin position="658"/>
        <end position="690"/>
    </location>
</feature>
<feature type="compositionally biased region" description="Polar residues" evidence="9">
    <location>
        <begin position="272"/>
        <end position="285"/>
    </location>
</feature>
<evidence type="ECO:0000313" key="11">
    <source>
        <dbReference type="Proteomes" id="UP000186698"/>
    </source>
</evidence>
<dbReference type="InterPro" id="IPR002110">
    <property type="entry name" value="Ankyrin_rpt"/>
</dbReference>
<keyword evidence="4" id="KW-0677">Repeat</keyword>
<feature type="region of interest" description="Disordered" evidence="9">
    <location>
        <begin position="86"/>
        <end position="168"/>
    </location>
</feature>
<dbReference type="PROSITE" id="PS50088">
    <property type="entry name" value="ANK_REPEAT"/>
    <property type="match status" value="2"/>
</dbReference>
<keyword evidence="5 7" id="KW-0040">ANK repeat</keyword>
<evidence type="ECO:0000256" key="5">
    <source>
        <dbReference type="ARBA" id="ARBA00023043"/>
    </source>
</evidence>
<protein>
    <submittedName>
        <fullName evidence="12">RelA-associated inhibitor isoform X1</fullName>
    </submittedName>
</protein>
<feature type="region of interest" description="Disordered" evidence="9">
    <location>
        <begin position="259"/>
        <end position="285"/>
    </location>
</feature>
<evidence type="ECO:0000256" key="6">
    <source>
        <dbReference type="ARBA" id="ARBA00023242"/>
    </source>
</evidence>
<dbReference type="GO" id="GO:0042981">
    <property type="term" value="P:regulation of apoptotic process"/>
    <property type="evidence" value="ECO:0007669"/>
    <property type="project" value="InterPro"/>
</dbReference>
<evidence type="ECO:0000256" key="9">
    <source>
        <dbReference type="SAM" id="MobiDB-lite"/>
    </source>
</evidence>
<reference evidence="12" key="1">
    <citation type="submission" date="2025-08" db="UniProtKB">
        <authorList>
            <consortium name="RefSeq"/>
        </authorList>
    </citation>
    <scope>IDENTIFICATION</scope>
    <source>
        <strain evidence="12">J_2021</strain>
        <tissue evidence="12">Erythrocytes</tissue>
    </source>
</reference>
<dbReference type="InterPro" id="IPR047163">
    <property type="entry name" value="ASPP1/2"/>
</dbReference>
<dbReference type="Pfam" id="PF12796">
    <property type="entry name" value="Ank_2"/>
    <property type="match status" value="1"/>
</dbReference>
<feature type="region of interest" description="Disordered" evidence="9">
    <location>
        <begin position="473"/>
        <end position="493"/>
    </location>
</feature>
<keyword evidence="2 8" id="KW-0728">SH3 domain</keyword>
<sequence>MVQTQPRHKLSRFGSVLSLSEGKKLRSRVWTKLISWRDTIRKMAGEKVRPAQSVFDFQSLASQELDLKQMELDSATAKLDKLKRDLEKRREPVKNSNQEGLQLSSQQTSSPALSPTLTRRAHSSPAFSPLLMPSLKSQKPRLSESSLTTASPHAINSSSSVPSISISPTVVTSPSMARRFIPTEIVDPYLTLNSQTPLGRPSSPRHQYYDRPHTSSARLSSSSNDYALGPRTASPSLEGHSGGMYSDWGSLQKRGYEVPHGYSSRFPDDVSSPRQPASISKGDLSSSTLLRSNKFSSGVEPSIQGVEPVWRAGTGSLPRPILAQQPISHIQFPPPEGRGQPHRPLPLSMICRLQNSFWEQQTPPISYGMSPAPTVPTAVSMPSVPAVPLPVVPEWALASVTRVPSTTNEEVPRPLSPTRLQPNLPPSLAEVQKVLEDIPRSLRRRGSQELTTHAPPLPSHRRQYQQIMGRLFGRASPKPSSAPDQPKGEDKLKGSAVKYISPNERSLEADLNNKIDPILEDIRTNEKLMPDDKLCVIMEASDSRVGASAPVPGDVEFKVPLVIGGSQNLRLRSALKGRGSPLRQRPSRARLDPLILLLDAALTGEIDVVTQALKEVNDPSQPNEEGITALHNAICGANYNIVKLLVSNGANVNAEDSHGWTPLHCAASCNDLQICLLLVRHGAAIFATTHSDGSLAVEKCDPYREGYQDCINYLTDVGQCMGEAKSEVVYALWDYIAKFADELSLKEGDIVTVLRKDGECGSWWWASLCGREGYVPRNYFGLYPRVRPTRSPK</sequence>
<evidence type="ECO:0000259" key="10">
    <source>
        <dbReference type="PROSITE" id="PS50002"/>
    </source>
</evidence>
<evidence type="ECO:0000256" key="8">
    <source>
        <dbReference type="PROSITE-ProRule" id="PRU00192"/>
    </source>
</evidence>